<organism evidence="1">
    <name type="scientific">Oryza brachyantha</name>
    <name type="common">malo sina</name>
    <dbReference type="NCBI Taxonomy" id="4533"/>
    <lineage>
        <taxon>Eukaryota</taxon>
        <taxon>Viridiplantae</taxon>
        <taxon>Streptophyta</taxon>
        <taxon>Embryophyta</taxon>
        <taxon>Tracheophyta</taxon>
        <taxon>Spermatophyta</taxon>
        <taxon>Magnoliopsida</taxon>
        <taxon>Liliopsida</taxon>
        <taxon>Poales</taxon>
        <taxon>Poaceae</taxon>
        <taxon>BOP clade</taxon>
        <taxon>Oryzoideae</taxon>
        <taxon>Oryzeae</taxon>
        <taxon>Oryzinae</taxon>
        <taxon>Oryza</taxon>
    </lineage>
</organism>
<evidence type="ECO:0000313" key="2">
    <source>
        <dbReference type="Proteomes" id="UP000006038"/>
    </source>
</evidence>
<protein>
    <submittedName>
        <fullName evidence="1">Uncharacterized protein</fullName>
    </submittedName>
</protein>
<keyword evidence="2" id="KW-1185">Reference proteome</keyword>
<sequence length="77" mass="8642">MLFELCRNVAGVYRKIREDIEANLEEGDVERRGDGEVFETKVALQLGRSPSELKQFRVMASPAVKDGDIKDFAGKLV</sequence>
<dbReference type="PANTHER" id="PTHR33358:SF12">
    <property type="entry name" value="F-BOX PROTEIN WITH A DOMAIN PROTEIN"/>
    <property type="match status" value="1"/>
</dbReference>
<dbReference type="STRING" id="4533.J3LB11"/>
<evidence type="ECO:0000313" key="1">
    <source>
        <dbReference type="EnsemblPlants" id="OB02G18280.1"/>
    </source>
</evidence>
<name>J3LB11_ORYBR</name>
<dbReference type="Pfam" id="PF14476">
    <property type="entry name" value="Chloroplast_duf"/>
    <property type="match status" value="1"/>
</dbReference>
<dbReference type="HOGENOM" id="CLU_027757_1_2_1"/>
<dbReference type="Gramene" id="OB02G18280.1">
    <property type="protein sequence ID" value="OB02G18280.1"/>
    <property type="gene ID" value="OB02G18280"/>
</dbReference>
<accession>J3LB11</accession>
<reference evidence="1" key="1">
    <citation type="submission" date="2013-04" db="UniProtKB">
        <authorList>
            <consortium name="EnsemblPlants"/>
        </authorList>
    </citation>
    <scope>IDENTIFICATION</scope>
</reference>
<dbReference type="PANTHER" id="PTHR33358">
    <property type="entry name" value="F-BOX PROTEIN WITH A DOMAIN PROTEIN"/>
    <property type="match status" value="1"/>
</dbReference>
<dbReference type="EnsemblPlants" id="OB02G18280.1">
    <property type="protein sequence ID" value="OB02G18280.1"/>
    <property type="gene ID" value="OB02G18280"/>
</dbReference>
<dbReference type="InterPro" id="IPR027949">
    <property type="entry name" value="Chloroplast_duf"/>
</dbReference>
<proteinExistence type="predicted"/>
<dbReference type="Proteomes" id="UP000006038">
    <property type="component" value="Unassembled WGS sequence"/>
</dbReference>
<dbReference type="AlphaFoldDB" id="J3LB11"/>